<comment type="caution">
    <text evidence="2">The sequence shown here is derived from an EMBL/GenBank/DDBJ whole genome shotgun (WGS) entry which is preliminary data.</text>
</comment>
<keyword evidence="3" id="KW-1185">Reference proteome</keyword>
<proteinExistence type="predicted"/>
<evidence type="ECO:0000313" key="3">
    <source>
        <dbReference type="Proteomes" id="UP000306628"/>
    </source>
</evidence>
<protein>
    <submittedName>
        <fullName evidence="2">Uncharacterized protein</fullName>
    </submittedName>
</protein>
<organism evidence="2 3">
    <name type="scientific">Nonomuraea zeae</name>
    <dbReference type="NCBI Taxonomy" id="1642303"/>
    <lineage>
        <taxon>Bacteria</taxon>
        <taxon>Bacillati</taxon>
        <taxon>Actinomycetota</taxon>
        <taxon>Actinomycetes</taxon>
        <taxon>Streptosporangiales</taxon>
        <taxon>Streptosporangiaceae</taxon>
        <taxon>Nonomuraea</taxon>
    </lineage>
</organism>
<feature type="region of interest" description="Disordered" evidence="1">
    <location>
        <begin position="1"/>
        <end position="44"/>
    </location>
</feature>
<evidence type="ECO:0000256" key="1">
    <source>
        <dbReference type="SAM" id="MobiDB-lite"/>
    </source>
</evidence>
<dbReference type="Proteomes" id="UP000306628">
    <property type="component" value="Unassembled WGS sequence"/>
</dbReference>
<sequence>MTAQGRTAGTGVEGRGQAAQSTQQIVGDRRQGEPGGIGRERARGQVCERPVDQISVDLLLHRVITVLLLGLDQRVRTVGEDRVVAPGGKQFVLAVSGLLVEFLDPPHDQPGGDGLALGAGEGGVADLGDLGVGDPAAGLLIEDRSRVGDRGPGALVDGCDRCFDLGVQLAVTEKRACWSRQAPMTSAL</sequence>
<evidence type="ECO:0000313" key="2">
    <source>
        <dbReference type="EMBL" id="TMR36928.1"/>
    </source>
</evidence>
<gene>
    <name evidence="2" type="ORF">ETD85_09240</name>
</gene>
<dbReference type="EMBL" id="VCKX01000020">
    <property type="protein sequence ID" value="TMR36928.1"/>
    <property type="molecule type" value="Genomic_DNA"/>
</dbReference>
<name>A0A5S4GVE5_9ACTN</name>
<accession>A0A5S4GVE5</accession>
<feature type="compositionally biased region" description="Basic and acidic residues" evidence="1">
    <location>
        <begin position="27"/>
        <end position="43"/>
    </location>
</feature>
<reference evidence="2 3" key="1">
    <citation type="submission" date="2019-05" db="EMBL/GenBank/DDBJ databases">
        <title>Draft genome sequence of Nonomuraea zeae DSM 100528.</title>
        <authorList>
            <person name="Saricaoglu S."/>
            <person name="Isik K."/>
        </authorList>
    </citation>
    <scope>NUCLEOTIDE SEQUENCE [LARGE SCALE GENOMIC DNA]</scope>
    <source>
        <strain evidence="2 3">DSM 100528</strain>
    </source>
</reference>
<dbReference type="AlphaFoldDB" id="A0A5S4GVE5"/>